<dbReference type="InterPro" id="IPR000551">
    <property type="entry name" value="MerR-type_HTH_dom"/>
</dbReference>
<dbReference type="SUPFAM" id="SSF46955">
    <property type="entry name" value="Putative DNA-binding domain"/>
    <property type="match status" value="1"/>
</dbReference>
<feature type="domain" description="HTH merR-type" evidence="1">
    <location>
        <begin position="12"/>
        <end position="43"/>
    </location>
</feature>
<dbReference type="AlphaFoldDB" id="A0A0G1SC08"/>
<reference evidence="2 3" key="1">
    <citation type="journal article" date="2015" name="Nature">
        <title>rRNA introns, odd ribosomes, and small enigmatic genomes across a large radiation of phyla.</title>
        <authorList>
            <person name="Brown C.T."/>
            <person name="Hug L.A."/>
            <person name="Thomas B.C."/>
            <person name="Sharon I."/>
            <person name="Castelle C.J."/>
            <person name="Singh A."/>
            <person name="Wilkins M.J."/>
            <person name="Williams K.H."/>
            <person name="Banfield J.F."/>
        </authorList>
    </citation>
    <scope>NUCLEOTIDE SEQUENCE [LARGE SCALE GENOMIC DNA]</scope>
</reference>
<gene>
    <name evidence="2" type="ORF">UX44_C0012G0010</name>
</gene>
<protein>
    <recommendedName>
        <fullName evidence="1">HTH merR-type domain-containing protein</fullName>
    </recommendedName>
</protein>
<organism evidence="2 3">
    <name type="scientific">candidate division WWE3 bacterium GW2011_GWA1_46_21</name>
    <dbReference type="NCBI Taxonomy" id="1619107"/>
    <lineage>
        <taxon>Bacteria</taxon>
        <taxon>Katanobacteria</taxon>
    </lineage>
</organism>
<dbReference type="EMBL" id="LCMF01000012">
    <property type="protein sequence ID" value="KKU30800.1"/>
    <property type="molecule type" value="Genomic_DNA"/>
</dbReference>
<dbReference type="Gene3D" id="1.10.1660.10">
    <property type="match status" value="1"/>
</dbReference>
<name>A0A0G1SC08_UNCKA</name>
<sequence>MNDSKIYVGKSAEYLNVSIDTLRRWDKSGKLPANKSRGGQRWYLKKDLDLFKFGVFELAKQWVTGTAQEPHPEFYCPTTTEFKGRLSKLQFALEKLEEYKDTYSLVVAITGEIGNNSYDHNLGNWPDIQGAFFAFDIDKKQIALADRGLGVFRTLKRIKPEIANDKTALNIAFTEIISGRAPESRGNGLKFVRRVVLDNRFKLEFFSGNASAIIDGINDTTKFNDSETCYSGCVALINF</sequence>
<dbReference type="InterPro" id="IPR009061">
    <property type="entry name" value="DNA-bd_dom_put_sf"/>
</dbReference>
<dbReference type="Pfam" id="PF00376">
    <property type="entry name" value="MerR"/>
    <property type="match status" value="1"/>
</dbReference>
<accession>A0A0G1SC08</accession>
<comment type="caution">
    <text evidence="2">The sequence shown here is derived from an EMBL/GenBank/DDBJ whole genome shotgun (WGS) entry which is preliminary data.</text>
</comment>
<dbReference type="GO" id="GO:0003677">
    <property type="term" value="F:DNA binding"/>
    <property type="evidence" value="ECO:0007669"/>
    <property type="project" value="InterPro"/>
</dbReference>
<evidence type="ECO:0000313" key="2">
    <source>
        <dbReference type="EMBL" id="KKU30800.1"/>
    </source>
</evidence>
<evidence type="ECO:0000313" key="3">
    <source>
        <dbReference type="Proteomes" id="UP000034732"/>
    </source>
</evidence>
<dbReference type="GO" id="GO:0006355">
    <property type="term" value="P:regulation of DNA-templated transcription"/>
    <property type="evidence" value="ECO:0007669"/>
    <property type="project" value="InterPro"/>
</dbReference>
<proteinExistence type="predicted"/>
<dbReference type="Proteomes" id="UP000034732">
    <property type="component" value="Unassembled WGS sequence"/>
</dbReference>
<evidence type="ECO:0000259" key="1">
    <source>
        <dbReference type="Pfam" id="PF00376"/>
    </source>
</evidence>